<sequence length="56" mass="6506">MAVPKRKMSRSNTRHRRAQWKANTPELVTITIDGREHRVPRNLVPAYRRGLLSPEG</sequence>
<dbReference type="GO" id="GO:0003735">
    <property type="term" value="F:structural constituent of ribosome"/>
    <property type="evidence" value="ECO:0007669"/>
    <property type="project" value="InterPro"/>
</dbReference>
<keyword evidence="3 5" id="KW-0687">Ribonucleoprotein</keyword>
<dbReference type="AlphaFoldDB" id="A0A4D4KEB7"/>
<dbReference type="InterPro" id="IPR002677">
    <property type="entry name" value="Ribosomal_bL32"/>
</dbReference>
<protein>
    <recommendedName>
        <fullName evidence="4 5">Large ribosomal subunit protein bL32</fullName>
    </recommendedName>
</protein>
<dbReference type="EMBL" id="BJHV01000001">
    <property type="protein sequence ID" value="GDY47305.1"/>
    <property type="molecule type" value="Genomic_DNA"/>
</dbReference>
<dbReference type="SUPFAM" id="SSF57829">
    <property type="entry name" value="Zn-binding ribosomal proteins"/>
    <property type="match status" value="1"/>
</dbReference>
<dbReference type="Proteomes" id="UP000299290">
    <property type="component" value="Unassembled WGS sequence"/>
</dbReference>
<evidence type="ECO:0000256" key="2">
    <source>
        <dbReference type="ARBA" id="ARBA00022980"/>
    </source>
</evidence>
<dbReference type="GO" id="GO:0006412">
    <property type="term" value="P:translation"/>
    <property type="evidence" value="ECO:0007669"/>
    <property type="project" value="UniProtKB-UniRule"/>
</dbReference>
<evidence type="ECO:0000256" key="1">
    <source>
        <dbReference type="ARBA" id="ARBA00008560"/>
    </source>
</evidence>
<evidence type="ECO:0000313" key="10">
    <source>
        <dbReference type="Proteomes" id="UP000463951"/>
    </source>
</evidence>
<keyword evidence="9" id="KW-1185">Reference proteome</keyword>
<comment type="similarity">
    <text evidence="1 5">Belongs to the bacterial ribosomal protein bL32 family.</text>
</comment>
<gene>
    <name evidence="8" type="primary">rpmF2</name>
    <name evidence="5" type="synonym">rpmF</name>
    <name evidence="8" type="ORF">SANT12839_081870</name>
    <name evidence="7" type="ORF">SSPO_019250</name>
</gene>
<name>A0A4D4KEB7_9ACTN</name>
<evidence type="ECO:0000256" key="6">
    <source>
        <dbReference type="SAM" id="MobiDB-lite"/>
    </source>
</evidence>
<evidence type="ECO:0000256" key="4">
    <source>
        <dbReference type="ARBA" id="ARBA00035178"/>
    </source>
</evidence>
<evidence type="ECO:0000313" key="8">
    <source>
        <dbReference type="EMBL" id="GDY47305.1"/>
    </source>
</evidence>
<feature type="compositionally biased region" description="Basic residues" evidence="6">
    <location>
        <begin position="1"/>
        <end position="19"/>
    </location>
</feature>
<evidence type="ECO:0000256" key="5">
    <source>
        <dbReference type="HAMAP-Rule" id="MF_00340"/>
    </source>
</evidence>
<dbReference type="NCBIfam" id="TIGR01031">
    <property type="entry name" value="rpmF_bact"/>
    <property type="match status" value="1"/>
</dbReference>
<keyword evidence="2 5" id="KW-0689">Ribosomal protein</keyword>
<dbReference type="HAMAP" id="MF_00340">
    <property type="entry name" value="Ribosomal_bL32"/>
    <property type="match status" value="1"/>
</dbReference>
<dbReference type="Proteomes" id="UP000463951">
    <property type="component" value="Chromosome"/>
</dbReference>
<evidence type="ECO:0000313" key="7">
    <source>
        <dbReference type="EMBL" id="BBJ39207.1"/>
    </source>
</evidence>
<reference evidence="9 10" key="1">
    <citation type="journal article" date="2020" name="Int. J. Syst. Evol. Microbiol.">
        <title>Reclassification of Streptomyces castelarensis and Streptomyces sporoclivatus as later heterotypic synonyms of Streptomyces antimycoticus.</title>
        <authorList>
            <person name="Komaki H."/>
            <person name="Tamura T."/>
        </authorList>
    </citation>
    <scope>NUCLEOTIDE SEQUENCE [LARGE SCALE GENOMIC DNA]</scope>
    <source>
        <strain evidence="7 10">NBRC 100767</strain>
        <strain evidence="8 9">NBRC 12839</strain>
    </source>
</reference>
<dbReference type="InterPro" id="IPR011332">
    <property type="entry name" value="Ribosomal_zn-bd"/>
</dbReference>
<organism evidence="8 9">
    <name type="scientific">Streptomyces antimycoticus</name>
    <dbReference type="NCBI Taxonomy" id="68175"/>
    <lineage>
        <taxon>Bacteria</taxon>
        <taxon>Bacillati</taxon>
        <taxon>Actinomycetota</taxon>
        <taxon>Actinomycetes</taxon>
        <taxon>Kitasatosporales</taxon>
        <taxon>Streptomycetaceae</taxon>
        <taxon>Streptomyces</taxon>
        <taxon>Streptomyces violaceusniger group</taxon>
    </lineage>
</organism>
<evidence type="ECO:0000256" key="3">
    <source>
        <dbReference type="ARBA" id="ARBA00023274"/>
    </source>
</evidence>
<dbReference type="Pfam" id="PF01783">
    <property type="entry name" value="Ribosomal_L32p"/>
    <property type="match status" value="1"/>
</dbReference>
<dbReference type="GO" id="GO:0015934">
    <property type="term" value="C:large ribosomal subunit"/>
    <property type="evidence" value="ECO:0007669"/>
    <property type="project" value="InterPro"/>
</dbReference>
<accession>A0A4D4KEB7</accession>
<evidence type="ECO:0000313" key="9">
    <source>
        <dbReference type="Proteomes" id="UP000299290"/>
    </source>
</evidence>
<feature type="region of interest" description="Disordered" evidence="6">
    <location>
        <begin position="1"/>
        <end position="22"/>
    </location>
</feature>
<dbReference type="RefSeq" id="WP_014056550.1">
    <property type="nucleotide sequence ID" value="NZ_BJHV01000001.1"/>
</dbReference>
<dbReference type="EMBL" id="AP019620">
    <property type="protein sequence ID" value="BBJ39207.1"/>
    <property type="molecule type" value="Genomic_DNA"/>
</dbReference>
<proteinExistence type="inferred from homology"/>